<gene>
    <name evidence="1" type="ORF">BB347_09400</name>
    <name evidence="2" type="ORF">SAMN05421809_1604</name>
</gene>
<dbReference type="AlphaFoldDB" id="A0A1N7CAN8"/>
<dbReference type="Proteomes" id="UP000185687">
    <property type="component" value="Unassembled WGS sequence"/>
</dbReference>
<accession>A0A1N7CAN8</accession>
<evidence type="ECO:0000313" key="3">
    <source>
        <dbReference type="Proteomes" id="UP000185687"/>
    </source>
</evidence>
<evidence type="ECO:0000313" key="4">
    <source>
        <dbReference type="Proteomes" id="UP000187321"/>
    </source>
</evidence>
<keyword evidence="3" id="KW-1185">Reference proteome</keyword>
<reference evidence="1 4" key="1">
    <citation type="submission" date="2017-01" db="EMBL/GenBank/DDBJ databases">
        <title>Complete genome sequence of Haloterrigena daqingensis type strain (JX313T).</title>
        <authorList>
            <person name="Shuang W."/>
        </authorList>
    </citation>
    <scope>NUCLEOTIDE SEQUENCE [LARGE SCALE GENOMIC DNA]</scope>
    <source>
        <strain evidence="1 4">JX313</strain>
    </source>
</reference>
<dbReference type="EMBL" id="FTNP01000002">
    <property type="protein sequence ID" value="SIR60679.1"/>
    <property type="molecule type" value="Genomic_DNA"/>
</dbReference>
<reference evidence="2 3" key="2">
    <citation type="submission" date="2017-01" db="EMBL/GenBank/DDBJ databases">
        <authorList>
            <person name="Mah S.A."/>
            <person name="Swanson W.J."/>
            <person name="Moy G.W."/>
            <person name="Vacquier V.D."/>
        </authorList>
    </citation>
    <scope>NUCLEOTIDE SEQUENCE [LARGE SCALE GENOMIC DNA]</scope>
    <source>
        <strain evidence="2 3">CGMCC 1.8909</strain>
    </source>
</reference>
<dbReference type="KEGG" id="hda:BB347_09400"/>
<protein>
    <submittedName>
        <fullName evidence="2">Uncharacterized protein</fullName>
    </submittedName>
</protein>
<dbReference type="Proteomes" id="UP000187321">
    <property type="component" value="Chromosome"/>
</dbReference>
<name>A0A1N7CAN8_9EURY</name>
<organism evidence="2 3">
    <name type="scientific">Natronorubrum daqingense</name>
    <dbReference type="NCBI Taxonomy" id="588898"/>
    <lineage>
        <taxon>Archaea</taxon>
        <taxon>Methanobacteriati</taxon>
        <taxon>Methanobacteriota</taxon>
        <taxon>Stenosarchaea group</taxon>
        <taxon>Halobacteria</taxon>
        <taxon>Halobacteriales</taxon>
        <taxon>Natrialbaceae</taxon>
        <taxon>Natronorubrum</taxon>
    </lineage>
</organism>
<sequence>MDFCNQCGVLLIPDADSDQCTDCDSENGSPTISRQAEAVGTDLEQLRSTKSGTIRKRNAEKWLRNCDRPSSTEFKRSILPKPAGFEGSTYETDISNIRVTGDAQFVETVAGLLKSILDLENDETRVELNLQRTRVRDTKQYTGNYALYLSVAERGGQ</sequence>
<evidence type="ECO:0000313" key="2">
    <source>
        <dbReference type="EMBL" id="SIR60679.1"/>
    </source>
</evidence>
<evidence type="ECO:0000313" key="1">
    <source>
        <dbReference type="EMBL" id="APX96818.1"/>
    </source>
</evidence>
<dbReference type="EMBL" id="CP019327">
    <property type="protein sequence ID" value="APX96818.1"/>
    <property type="molecule type" value="Genomic_DNA"/>
</dbReference>
<proteinExistence type="predicted"/>